<name>A0A0F9EUT4_9ZZZZ</name>
<reference evidence="1" key="1">
    <citation type="journal article" date="2015" name="Nature">
        <title>Complex archaea that bridge the gap between prokaryotes and eukaryotes.</title>
        <authorList>
            <person name="Spang A."/>
            <person name="Saw J.H."/>
            <person name="Jorgensen S.L."/>
            <person name="Zaremba-Niedzwiedzka K."/>
            <person name="Martijn J."/>
            <person name="Lind A.E."/>
            <person name="van Eijk R."/>
            <person name="Schleper C."/>
            <person name="Guy L."/>
            <person name="Ettema T.J."/>
        </authorList>
    </citation>
    <scope>NUCLEOTIDE SEQUENCE</scope>
</reference>
<sequence>MPSKASIVWSLKEFAEVLKQRQANEYDVNIGVSGKRGEGKSTLICKLLYRLKGFRPWKHQVYAREEVIKLLKDQMFGFCWDDEAINSGYKRDFMHKGQQVLIKLITNFRDNFNIYTSAIPFFYSLDKDLRELIVIHIHVIERGFAVVLMQLEDNLHQTDPWDTRNNLKKEEKWQKKKAENPNFKFPYHNLSTFIGYLKFGDLTPKQKDLYKEIKKKKRAEAFKTDEEIAKEKEENIRDRIFKQMFDGKLSKEGLQQFCLIEGKKYSSMVAYLNARLNDIGEKKTLRLFLDPSHKEIRIEKTREQLQELIPSV</sequence>
<protein>
    <recommendedName>
        <fullName evidence="2">Zona occludens toxin N-terminal domain-containing protein</fullName>
    </recommendedName>
</protein>
<organism evidence="1">
    <name type="scientific">marine sediment metagenome</name>
    <dbReference type="NCBI Taxonomy" id="412755"/>
    <lineage>
        <taxon>unclassified sequences</taxon>
        <taxon>metagenomes</taxon>
        <taxon>ecological metagenomes</taxon>
    </lineage>
</organism>
<dbReference type="AlphaFoldDB" id="A0A0F9EUT4"/>
<comment type="caution">
    <text evidence="1">The sequence shown here is derived from an EMBL/GenBank/DDBJ whole genome shotgun (WGS) entry which is preliminary data.</text>
</comment>
<proteinExistence type="predicted"/>
<dbReference type="EMBL" id="LAZR01023632">
    <property type="protein sequence ID" value="KKL77848.1"/>
    <property type="molecule type" value="Genomic_DNA"/>
</dbReference>
<accession>A0A0F9EUT4</accession>
<evidence type="ECO:0000313" key="1">
    <source>
        <dbReference type="EMBL" id="KKL77848.1"/>
    </source>
</evidence>
<evidence type="ECO:0008006" key="2">
    <source>
        <dbReference type="Google" id="ProtNLM"/>
    </source>
</evidence>
<gene>
    <name evidence="1" type="ORF">LCGC14_2030760</name>
</gene>